<dbReference type="Proteomes" id="UP001198962">
    <property type="component" value="Unassembled WGS sequence"/>
</dbReference>
<organism evidence="3 4">
    <name type="scientific">Brotaphodocola catenula</name>
    <dbReference type="NCBI Taxonomy" id="2885361"/>
    <lineage>
        <taxon>Bacteria</taxon>
        <taxon>Bacillati</taxon>
        <taxon>Bacillota</taxon>
        <taxon>Clostridia</taxon>
        <taxon>Lachnospirales</taxon>
        <taxon>Lachnospiraceae</taxon>
        <taxon>Brotaphodocola</taxon>
    </lineage>
</organism>
<dbReference type="Gene3D" id="1.10.10.10">
    <property type="entry name" value="Winged helix-like DNA-binding domain superfamily/Winged helix DNA-binding domain"/>
    <property type="match status" value="1"/>
</dbReference>
<comment type="similarity">
    <text evidence="1">Belongs to the sigma-70 factor family.</text>
</comment>
<reference evidence="3" key="1">
    <citation type="submission" date="2021-10" db="EMBL/GenBank/DDBJ databases">
        <title>Anaerobic single-cell dispensing facilitates the cultivation of human gut bacteria.</title>
        <authorList>
            <person name="Afrizal A."/>
        </authorList>
    </citation>
    <scope>NUCLEOTIDE SEQUENCE</scope>
    <source>
        <strain evidence="3">CLA-AA-H274</strain>
    </source>
</reference>
<proteinExistence type="inferred from homology"/>
<dbReference type="AlphaFoldDB" id="A0AAE3DHX0"/>
<dbReference type="SUPFAM" id="SSF88946">
    <property type="entry name" value="Sigma2 domain of RNA polymerase sigma factors"/>
    <property type="match status" value="1"/>
</dbReference>
<dbReference type="GO" id="GO:0006352">
    <property type="term" value="P:DNA-templated transcription initiation"/>
    <property type="evidence" value="ECO:0007669"/>
    <property type="project" value="InterPro"/>
</dbReference>
<dbReference type="Pfam" id="PF04539">
    <property type="entry name" value="Sigma70_r3"/>
    <property type="match status" value="1"/>
</dbReference>
<dbReference type="InterPro" id="IPR036388">
    <property type="entry name" value="WH-like_DNA-bd_sf"/>
</dbReference>
<dbReference type="RefSeq" id="WP_308451083.1">
    <property type="nucleotide sequence ID" value="NZ_JAJEPU010000013.1"/>
</dbReference>
<protein>
    <submittedName>
        <fullName evidence="3">RNA polymerase subunit sigma-70</fullName>
    </submittedName>
</protein>
<evidence type="ECO:0000313" key="3">
    <source>
        <dbReference type="EMBL" id="MCC2164445.1"/>
    </source>
</evidence>
<comment type="caution">
    <text evidence="3">The sequence shown here is derived from an EMBL/GenBank/DDBJ whole genome shotgun (WGS) entry which is preliminary data.</text>
</comment>
<dbReference type="Gene3D" id="1.20.120.1810">
    <property type="match status" value="1"/>
</dbReference>
<evidence type="ECO:0000313" key="4">
    <source>
        <dbReference type="Proteomes" id="UP001198962"/>
    </source>
</evidence>
<dbReference type="SUPFAM" id="SSF88659">
    <property type="entry name" value="Sigma3 and sigma4 domains of RNA polymerase sigma factors"/>
    <property type="match status" value="1"/>
</dbReference>
<dbReference type="EMBL" id="JAJEPU010000013">
    <property type="protein sequence ID" value="MCC2164445.1"/>
    <property type="molecule type" value="Genomic_DNA"/>
</dbReference>
<dbReference type="PANTHER" id="PTHR30376:SF3">
    <property type="entry name" value="RNA POLYMERASE SIGMA FACTOR RPOH"/>
    <property type="match status" value="1"/>
</dbReference>
<dbReference type="InterPro" id="IPR050813">
    <property type="entry name" value="Sigma-70_Factor"/>
</dbReference>
<name>A0AAE3DHX0_9FIRM</name>
<sequence>MHDDIYQMYLEEIEAIRPCTKEEQDQLLKKIAQGDDSARERLVEGSLGQLVELAKEYDGQGVLMGDLIQEANMALLTALAELAGAGDGNGETPADFEVFLNTSVRPALDAIVEEQKDEKEVGEELAARVNVLQTVSQVLLKELGREATLSELAEKMKMTEDEIRDIMKLALDAVNVSQMPAMTEDESEE</sequence>
<dbReference type="InterPro" id="IPR013325">
    <property type="entry name" value="RNA_pol_sigma_r2"/>
</dbReference>
<keyword evidence="4" id="KW-1185">Reference proteome</keyword>
<gene>
    <name evidence="3" type="ORF">LKD32_06050</name>
</gene>
<evidence type="ECO:0000259" key="2">
    <source>
        <dbReference type="Pfam" id="PF04539"/>
    </source>
</evidence>
<dbReference type="InterPro" id="IPR007624">
    <property type="entry name" value="RNA_pol_sigma70_r3"/>
</dbReference>
<dbReference type="PANTHER" id="PTHR30376">
    <property type="entry name" value="SIGMA FACTOR RPOH HEAT SHOCK RELATED"/>
    <property type="match status" value="1"/>
</dbReference>
<accession>A0AAE3DHX0</accession>
<dbReference type="InterPro" id="IPR013324">
    <property type="entry name" value="RNA_pol_sigma_r3/r4-like"/>
</dbReference>
<dbReference type="GO" id="GO:0003700">
    <property type="term" value="F:DNA-binding transcription factor activity"/>
    <property type="evidence" value="ECO:0007669"/>
    <property type="project" value="InterPro"/>
</dbReference>
<feature type="domain" description="RNA polymerase sigma-70 region 3" evidence="2">
    <location>
        <begin position="129"/>
        <end position="185"/>
    </location>
</feature>
<evidence type="ECO:0000256" key="1">
    <source>
        <dbReference type="ARBA" id="ARBA00007788"/>
    </source>
</evidence>